<dbReference type="SUPFAM" id="SSF47413">
    <property type="entry name" value="lambda repressor-like DNA-binding domains"/>
    <property type="match status" value="1"/>
</dbReference>
<dbReference type="GO" id="GO:0000976">
    <property type="term" value="F:transcription cis-regulatory region binding"/>
    <property type="evidence" value="ECO:0007669"/>
    <property type="project" value="TreeGrafter"/>
</dbReference>
<dbReference type="STRING" id="2748.CDIV41_140257"/>
<gene>
    <name evidence="6" type="ORF">CKN69_06000</name>
</gene>
<feature type="domain" description="HTH lacI-type" evidence="5">
    <location>
        <begin position="3"/>
        <end position="58"/>
    </location>
</feature>
<evidence type="ECO:0000256" key="1">
    <source>
        <dbReference type="ARBA" id="ARBA00022491"/>
    </source>
</evidence>
<organism evidence="6 7">
    <name type="scientific">Carnobacterium divergens</name>
    <name type="common">Lactobacillus divergens</name>
    <dbReference type="NCBI Taxonomy" id="2748"/>
    <lineage>
        <taxon>Bacteria</taxon>
        <taxon>Bacillati</taxon>
        <taxon>Bacillota</taxon>
        <taxon>Bacilli</taxon>
        <taxon>Lactobacillales</taxon>
        <taxon>Carnobacteriaceae</taxon>
        <taxon>Carnobacterium</taxon>
    </lineage>
</organism>
<proteinExistence type="predicted"/>
<dbReference type="Gene3D" id="3.40.50.2300">
    <property type="match status" value="2"/>
</dbReference>
<dbReference type="InterPro" id="IPR000843">
    <property type="entry name" value="HTH_LacI"/>
</dbReference>
<dbReference type="InterPro" id="IPR028082">
    <property type="entry name" value="Peripla_BP_I"/>
</dbReference>
<evidence type="ECO:0000256" key="2">
    <source>
        <dbReference type="ARBA" id="ARBA00023015"/>
    </source>
</evidence>
<dbReference type="PROSITE" id="PS50932">
    <property type="entry name" value="HTH_LACI_2"/>
    <property type="match status" value="1"/>
</dbReference>
<sequence>MKMTIKDVARLAGVSITTVSQILNKKGDRFSPETRQKVLAVVKELDYKADYFAQNMVSKQTKTIGMVVPDITDLFFSKVIEGVEKHLNELGFMIILCNSNHSSEKENLYIEELLHRSVEGIILASPNPIHLPKLKNEDGSNKIPHILIDRGINKRDEGQLITNEFQGAYEAVEHLVNLGHREIGMLSNETSFYEITDRFYGYKKCLEDYQIPFQEEWIVSKNLTIKGGYEGAQQLLQQNITALFCGNDQMAIGAYRAINEAGKQIPKDISVIGYDGLEITDYLVPSLTTVAQPIFEIGYFAAKFLVDHINNPKEKVPNKYFDTQLVLKNSTKKLDSF</sequence>
<dbReference type="CDD" id="cd01392">
    <property type="entry name" value="HTH_LacI"/>
    <property type="match status" value="1"/>
</dbReference>
<name>A0A2R8A2K4_CARDV</name>
<dbReference type="Pfam" id="PF00356">
    <property type="entry name" value="LacI"/>
    <property type="match status" value="1"/>
</dbReference>
<dbReference type="InterPro" id="IPR046335">
    <property type="entry name" value="LacI/GalR-like_sensor"/>
</dbReference>
<comment type="caution">
    <text evidence="6">The sequence shown here is derived from an EMBL/GenBank/DDBJ whole genome shotgun (WGS) entry which is preliminary data.</text>
</comment>
<evidence type="ECO:0000256" key="4">
    <source>
        <dbReference type="ARBA" id="ARBA00023163"/>
    </source>
</evidence>
<keyword evidence="4" id="KW-0804">Transcription</keyword>
<evidence type="ECO:0000259" key="5">
    <source>
        <dbReference type="PROSITE" id="PS50932"/>
    </source>
</evidence>
<dbReference type="SMART" id="SM00354">
    <property type="entry name" value="HTH_LACI"/>
    <property type="match status" value="1"/>
</dbReference>
<dbReference type="PANTHER" id="PTHR30146:SF148">
    <property type="entry name" value="HTH-TYPE TRANSCRIPTIONAL REPRESSOR PURR-RELATED"/>
    <property type="match status" value="1"/>
</dbReference>
<dbReference type="CDD" id="cd19976">
    <property type="entry name" value="PBP1_DegA_Like"/>
    <property type="match status" value="1"/>
</dbReference>
<dbReference type="PANTHER" id="PTHR30146">
    <property type="entry name" value="LACI-RELATED TRANSCRIPTIONAL REPRESSOR"/>
    <property type="match status" value="1"/>
</dbReference>
<dbReference type="GO" id="GO:0003700">
    <property type="term" value="F:DNA-binding transcription factor activity"/>
    <property type="evidence" value="ECO:0007669"/>
    <property type="project" value="TreeGrafter"/>
</dbReference>
<evidence type="ECO:0000313" key="7">
    <source>
        <dbReference type="Proteomes" id="UP000297938"/>
    </source>
</evidence>
<dbReference type="SUPFAM" id="SSF53822">
    <property type="entry name" value="Periplasmic binding protein-like I"/>
    <property type="match status" value="1"/>
</dbReference>
<keyword evidence="2" id="KW-0805">Transcription regulation</keyword>
<dbReference type="RefSeq" id="WP_074401668.1">
    <property type="nucleotide sequence ID" value="NZ_CBCPJQ010000005.1"/>
</dbReference>
<dbReference type="InterPro" id="IPR010982">
    <property type="entry name" value="Lambda_DNA-bd_dom_sf"/>
</dbReference>
<keyword evidence="1" id="KW-0678">Repressor</keyword>
<reference evidence="6 7" key="1">
    <citation type="journal article" date="2018" name="Int. J. Food Microbiol.">
        <title>Growth of Carnobacterium spp. isolated from chilled vacuum-packaged meat under relevant acidic conditions.</title>
        <authorList>
            <person name="Zhang P."/>
            <person name="Badoni M."/>
            <person name="Ganzle M."/>
            <person name="Yang X."/>
        </authorList>
    </citation>
    <scope>NUCLEOTIDE SEQUENCE [LARGE SCALE GENOMIC DNA]</scope>
    <source>
        <strain evidence="6 7">B2</strain>
    </source>
</reference>
<dbReference type="PRINTS" id="PR00036">
    <property type="entry name" value="HTHLACI"/>
</dbReference>
<protein>
    <submittedName>
        <fullName evidence="6">LacI family transcriptional regulator</fullName>
    </submittedName>
</protein>
<dbReference type="EMBL" id="NRPP01000010">
    <property type="protein sequence ID" value="TFJ27400.1"/>
    <property type="molecule type" value="Genomic_DNA"/>
</dbReference>
<dbReference type="Proteomes" id="UP000297938">
    <property type="component" value="Unassembled WGS sequence"/>
</dbReference>
<evidence type="ECO:0000313" key="6">
    <source>
        <dbReference type="EMBL" id="TFJ27400.1"/>
    </source>
</evidence>
<dbReference type="PROSITE" id="PS00356">
    <property type="entry name" value="HTH_LACI_1"/>
    <property type="match status" value="1"/>
</dbReference>
<dbReference type="Gene3D" id="1.10.260.40">
    <property type="entry name" value="lambda repressor-like DNA-binding domains"/>
    <property type="match status" value="1"/>
</dbReference>
<keyword evidence="3" id="KW-0238">DNA-binding</keyword>
<dbReference type="AlphaFoldDB" id="A0A2R8A2K4"/>
<dbReference type="Pfam" id="PF13377">
    <property type="entry name" value="Peripla_BP_3"/>
    <property type="match status" value="1"/>
</dbReference>
<evidence type="ECO:0000256" key="3">
    <source>
        <dbReference type="ARBA" id="ARBA00023125"/>
    </source>
</evidence>
<accession>A0A2R8A2K4</accession>